<protein>
    <submittedName>
        <fullName evidence="1">Uncharacterized protein</fullName>
    </submittedName>
</protein>
<name>A0A8S5MAR0_9CAUD</name>
<proteinExistence type="predicted"/>
<dbReference type="EMBL" id="BK014863">
    <property type="protein sequence ID" value="DAD79316.1"/>
    <property type="molecule type" value="Genomic_DNA"/>
</dbReference>
<accession>A0A8S5MAR0</accession>
<sequence>MGFGNQVVNSNSSIDYINRRTHKGSYIGERERNLPISYKYISTLGKKIK</sequence>
<reference evidence="1" key="1">
    <citation type="journal article" date="2021" name="Proc. Natl. Acad. Sci. U.S.A.">
        <title>A Catalog of Tens of Thousands of Viruses from Human Metagenomes Reveals Hidden Associations with Chronic Diseases.</title>
        <authorList>
            <person name="Tisza M.J."/>
            <person name="Buck C.B."/>
        </authorList>
    </citation>
    <scope>NUCLEOTIDE SEQUENCE</scope>
    <source>
        <strain evidence="1">CtNQr16</strain>
    </source>
</reference>
<evidence type="ECO:0000313" key="1">
    <source>
        <dbReference type="EMBL" id="DAD79316.1"/>
    </source>
</evidence>
<organism evidence="1">
    <name type="scientific">Myoviridae sp. ctNQr16</name>
    <dbReference type="NCBI Taxonomy" id="2826644"/>
    <lineage>
        <taxon>Viruses</taxon>
        <taxon>Duplodnaviria</taxon>
        <taxon>Heunggongvirae</taxon>
        <taxon>Uroviricota</taxon>
        <taxon>Caudoviricetes</taxon>
    </lineage>
</organism>